<comment type="caution">
    <text evidence="1">The sequence shown here is derived from an EMBL/GenBank/DDBJ whole genome shotgun (WGS) entry which is preliminary data.</text>
</comment>
<evidence type="ECO:0000313" key="2">
    <source>
        <dbReference type="Proteomes" id="UP000321307"/>
    </source>
</evidence>
<evidence type="ECO:0000313" key="1">
    <source>
        <dbReference type="EMBL" id="TXE26921.1"/>
    </source>
</evidence>
<gene>
    <name evidence="1" type="ORF">FOT63_18480</name>
</gene>
<dbReference type="AlphaFoldDB" id="A0A9X9BZI2"/>
<organism evidence="1 2">
    <name type="scientific">Serratia ureilytica</name>
    <dbReference type="NCBI Taxonomy" id="300181"/>
    <lineage>
        <taxon>Bacteria</taxon>
        <taxon>Pseudomonadati</taxon>
        <taxon>Pseudomonadota</taxon>
        <taxon>Gammaproteobacteria</taxon>
        <taxon>Enterobacterales</taxon>
        <taxon>Yersiniaceae</taxon>
        <taxon>Serratia</taxon>
    </lineage>
</organism>
<protein>
    <submittedName>
        <fullName evidence="1">Phage major capsid protein, P2 family</fullName>
    </submittedName>
</protein>
<sequence>MQRQTREAFNTLKHDLAVLNGVRDVSEKFDVTPRVQQTLETRIQESSSFLKKINMLGVKEQMGDKVGIGVSGTIASTTDTTQQDRQPFNPTGMNSHRYVCEQTNFDTSLRYPVLDAWAGFPDFQTRVRNSIVRRQGLDRIMIGWNGTSRAATSNRTTNPLLQDVNIGWLENIRKNAPQQYLFEVASGSNEIKIGKGVTMAEGFKNLDAVVLDATSSFLQPWYQDDTELVVICGRELLMDKYFPIVNQDQPNSEQLAADLIISQKRIGNLPAVRVPYFPANAMLICPLYLLSLYWQIGSRRRTIVDNAKRDQIENYESTNDAYVVEDYDGVAFIENLTFVDGNVPATGGE</sequence>
<dbReference type="InterPro" id="IPR006441">
    <property type="entry name" value="Phage_P2_GpN"/>
</dbReference>
<name>A0A9X9BZI2_9GAMM</name>
<dbReference type="Proteomes" id="UP000321307">
    <property type="component" value="Unassembled WGS sequence"/>
</dbReference>
<dbReference type="RefSeq" id="WP_147838690.1">
    <property type="nucleotide sequence ID" value="NZ_VOUP01000012.1"/>
</dbReference>
<dbReference type="NCBIfam" id="TIGR01551">
    <property type="entry name" value="major_capsid_P2"/>
    <property type="match status" value="1"/>
</dbReference>
<accession>A0A9X9BZI2</accession>
<dbReference type="Pfam" id="PF05125">
    <property type="entry name" value="Phage_cap_P2"/>
    <property type="match status" value="1"/>
</dbReference>
<proteinExistence type="predicted"/>
<reference evidence="1 2" key="1">
    <citation type="submission" date="2019-07" db="EMBL/GenBank/DDBJ databases">
        <title>Serratia strains were isolated from fresh produce.</title>
        <authorList>
            <person name="Cho G.-S."/>
            <person name="Stein M."/>
            <person name="Lee W."/>
            <person name="Suh S.H."/>
            <person name="Franz C.M.A.P."/>
        </authorList>
    </citation>
    <scope>NUCLEOTIDE SEQUENCE [LARGE SCALE GENOMIC DNA]</scope>
    <source>
        <strain evidence="1 2">S17</strain>
    </source>
</reference>
<dbReference type="EMBL" id="VOUP01000012">
    <property type="protein sequence ID" value="TXE26921.1"/>
    <property type="molecule type" value="Genomic_DNA"/>
</dbReference>